<dbReference type="SUPFAM" id="SSF47802">
    <property type="entry name" value="DNA polymerase beta, N-terminal domain-like"/>
    <property type="match status" value="1"/>
</dbReference>
<keyword evidence="15" id="KW-0234">DNA repair</keyword>
<comment type="function">
    <text evidence="20">Repair polymerase that plays a key role in base-excision repair. During this process, the damaged base is excised by specific DNA glycosylases, the DNA backbone is nicked at the abasic site by an apurinic/apyrimidic (AP) endonuclease, and POLB removes 5'-deoxyribose-phosphate from the preincised AP site acting as a 5'-deoxyribose-phosphate lyase (5'-dRP lyase); through its DNA polymerase activity, it adds one nucleotide to the 3' end of the arising single-nucleotide gap. Conducts 'gap-filling' DNA synthesis in a stepwise distributive fashion rather than in a processive fashion as for other DNA polymerases. It is also able to cleave sugar-phosphate bonds 3' to an intact AP site, acting as an AP lyase.</text>
</comment>
<evidence type="ECO:0000313" key="24">
    <source>
        <dbReference type="EMBL" id="PIQ73350.1"/>
    </source>
</evidence>
<dbReference type="Gene3D" id="1.10.150.110">
    <property type="entry name" value="DNA polymerase beta, N-terminal domain-like"/>
    <property type="match status" value="1"/>
</dbReference>
<dbReference type="AlphaFoldDB" id="A0A2M6IU15"/>
<dbReference type="Pfam" id="PF14520">
    <property type="entry name" value="HHH_5"/>
    <property type="match status" value="1"/>
</dbReference>
<evidence type="ECO:0000256" key="5">
    <source>
        <dbReference type="ARBA" id="ARBA00020020"/>
    </source>
</evidence>
<dbReference type="InterPro" id="IPR003583">
    <property type="entry name" value="Hlx-hairpin-Hlx_DNA-bd_motif"/>
</dbReference>
<dbReference type="Gene3D" id="3.30.460.10">
    <property type="entry name" value="Beta Polymerase, domain 2"/>
    <property type="match status" value="1"/>
</dbReference>
<dbReference type="EMBL" id="PCVM01000070">
    <property type="protein sequence ID" value="PIQ73350.1"/>
    <property type="molecule type" value="Genomic_DNA"/>
</dbReference>
<proteinExistence type="predicted"/>
<comment type="catalytic activity">
    <reaction evidence="21">
        <text>DNA(n) + a 2'-deoxyribonucleoside 5'-triphosphate = DNA(n+1) + diphosphate</text>
        <dbReference type="Rhea" id="RHEA:22508"/>
        <dbReference type="Rhea" id="RHEA-COMP:17339"/>
        <dbReference type="Rhea" id="RHEA-COMP:17340"/>
        <dbReference type="ChEBI" id="CHEBI:33019"/>
        <dbReference type="ChEBI" id="CHEBI:61560"/>
        <dbReference type="ChEBI" id="CHEBI:173112"/>
        <dbReference type="EC" id="2.7.7.7"/>
    </reaction>
</comment>
<evidence type="ECO:0000256" key="15">
    <source>
        <dbReference type="ARBA" id="ARBA00023204"/>
    </source>
</evidence>
<evidence type="ECO:0000313" key="25">
    <source>
        <dbReference type="Proteomes" id="UP000231056"/>
    </source>
</evidence>
<evidence type="ECO:0000256" key="11">
    <source>
        <dbReference type="ARBA" id="ARBA00022763"/>
    </source>
</evidence>
<name>A0A2M6IU15_9BACT</name>
<dbReference type="InterPro" id="IPR029398">
    <property type="entry name" value="PolB_thumb"/>
</dbReference>
<keyword evidence="11" id="KW-0227">DNA damage</keyword>
<dbReference type="Gene3D" id="1.10.150.20">
    <property type="entry name" value="5' to 3' exonuclease, C-terminal subdomain"/>
    <property type="match status" value="1"/>
</dbReference>
<evidence type="ECO:0000256" key="3">
    <source>
        <dbReference type="ARBA" id="ARBA00012417"/>
    </source>
</evidence>
<evidence type="ECO:0000256" key="9">
    <source>
        <dbReference type="ARBA" id="ARBA00022695"/>
    </source>
</evidence>
<evidence type="ECO:0000256" key="13">
    <source>
        <dbReference type="ARBA" id="ARBA00022932"/>
    </source>
</evidence>
<dbReference type="Pfam" id="PF14716">
    <property type="entry name" value="HHH_8"/>
    <property type="match status" value="1"/>
</dbReference>
<feature type="domain" description="DNA-directed DNA polymerase X" evidence="23">
    <location>
        <begin position="5"/>
        <end position="346"/>
    </location>
</feature>
<dbReference type="CDD" id="cd00141">
    <property type="entry name" value="NT_POLXc"/>
    <property type="match status" value="1"/>
</dbReference>
<dbReference type="Gene3D" id="3.30.210.10">
    <property type="entry name" value="DNA polymerase, thumb domain"/>
    <property type="match status" value="1"/>
</dbReference>
<evidence type="ECO:0000256" key="8">
    <source>
        <dbReference type="ARBA" id="ARBA00022679"/>
    </source>
</evidence>
<feature type="domain" description="Helix-hairpin-helix DNA-binding motif class 1" evidence="22">
    <location>
        <begin position="61"/>
        <end position="80"/>
    </location>
</feature>
<dbReference type="PRINTS" id="PR00869">
    <property type="entry name" value="DNAPOLX"/>
</dbReference>
<evidence type="ECO:0000256" key="10">
    <source>
        <dbReference type="ARBA" id="ARBA00022705"/>
    </source>
</evidence>
<sequence length="356" mass="40470">MSEKFSNKSISQLLRNVATVYLLLEGSESEKNNRFKIIAYQKAADIVEQMPENLYEVWKIGRLQKVPGIGPGIGSKLDEYFRSGRSERFEEILAMIPSTVFTLMKIPGMGPKKAFKLVLKFGLVNDQTLINDLCKIADDGRIAELPGFGEKSQSDIIEGIELFKRKDKREERIPFKNAEKIADEIVLYLKKLSPIIKRIDTLGSLRRKEKTIGDIDIAAVVETSYKKGIVPKRDYPYLKIIEHFLKYPGVRSVEAAGDAKASILIDENIRVDLRVHDEDGYGTMLQYFTGSKAHNIKLREHALKKGYSLNEYGLKNLESGEVMKFANEELLYSFLGLEFIPPEKRRGDNEITEALK</sequence>
<evidence type="ECO:0000259" key="23">
    <source>
        <dbReference type="SMART" id="SM00483"/>
    </source>
</evidence>
<dbReference type="EC" id="2.7.7.7" evidence="3"/>
<evidence type="ECO:0000256" key="1">
    <source>
        <dbReference type="ARBA" id="ARBA00001946"/>
    </source>
</evidence>
<dbReference type="Pfam" id="PF14791">
    <property type="entry name" value="DNA_pol_B_thumb"/>
    <property type="match status" value="1"/>
</dbReference>
<evidence type="ECO:0000256" key="16">
    <source>
        <dbReference type="ARBA" id="ARBA00035717"/>
    </source>
</evidence>
<dbReference type="Proteomes" id="UP000231056">
    <property type="component" value="Unassembled WGS sequence"/>
</dbReference>
<comment type="caution">
    <text evidence="24">The sequence shown here is derived from an EMBL/GenBank/DDBJ whole genome shotgun (WGS) entry which is preliminary data.</text>
</comment>
<comment type="cofactor">
    <cofactor evidence="1">
        <name>Mg(2+)</name>
        <dbReference type="ChEBI" id="CHEBI:18420"/>
    </cofactor>
</comment>
<protein>
    <recommendedName>
        <fullName evidence="5">DNA polymerase beta</fullName>
        <ecNumber evidence="3">2.7.7.7</ecNumber>
        <ecNumber evidence="4">4.2.99.18</ecNumber>
    </recommendedName>
    <alternativeName>
        <fullName evidence="16">5'-deoxyribose-phosphate lyase</fullName>
    </alternativeName>
    <alternativeName>
        <fullName evidence="17">AP lyase</fullName>
    </alternativeName>
</protein>
<evidence type="ECO:0000256" key="12">
    <source>
        <dbReference type="ARBA" id="ARBA00022843"/>
    </source>
</evidence>
<evidence type="ECO:0000256" key="14">
    <source>
        <dbReference type="ARBA" id="ARBA00023053"/>
    </source>
</evidence>
<dbReference type="SMART" id="SM00278">
    <property type="entry name" value="HhH1"/>
    <property type="match status" value="3"/>
</dbReference>
<accession>A0A2M6IU15</accession>
<dbReference type="InterPro" id="IPR002054">
    <property type="entry name" value="DNA-dir_DNA_pol_X"/>
</dbReference>
<feature type="domain" description="Helix-hairpin-helix DNA-binding motif class 1" evidence="22">
    <location>
        <begin position="140"/>
        <end position="159"/>
    </location>
</feature>
<keyword evidence="12" id="KW-0832">Ubl conjugation</keyword>
<keyword evidence="13" id="KW-0239">DNA-directed DNA polymerase</keyword>
<comment type="catalytic activity">
    <reaction evidence="18">
        <text>2'-deoxyribonucleotide-(2'-deoxyribose 5'-phosphate)-2'-deoxyribonucleotide-DNA = a 3'-end 2'-deoxyribonucleotide-(2,3-dehydro-2,3-deoxyribose 5'-phosphate)-DNA + a 5'-end 5'-phospho-2'-deoxyribonucleoside-DNA + H(+)</text>
        <dbReference type="Rhea" id="RHEA:66592"/>
        <dbReference type="Rhea" id="RHEA-COMP:13180"/>
        <dbReference type="Rhea" id="RHEA-COMP:16897"/>
        <dbReference type="Rhea" id="RHEA-COMP:17067"/>
        <dbReference type="ChEBI" id="CHEBI:15378"/>
        <dbReference type="ChEBI" id="CHEBI:136412"/>
        <dbReference type="ChEBI" id="CHEBI:157695"/>
        <dbReference type="ChEBI" id="CHEBI:167181"/>
        <dbReference type="EC" id="4.2.99.18"/>
    </reaction>
</comment>
<evidence type="ECO:0000259" key="22">
    <source>
        <dbReference type="SMART" id="SM00278"/>
    </source>
</evidence>
<keyword evidence="9" id="KW-0548">Nucleotidyltransferase</keyword>
<keyword evidence="14" id="KW-0915">Sodium</keyword>
<dbReference type="InterPro" id="IPR037160">
    <property type="entry name" value="DNA_Pol_thumb_sf"/>
</dbReference>
<evidence type="ECO:0000256" key="17">
    <source>
        <dbReference type="ARBA" id="ARBA00035726"/>
    </source>
</evidence>
<dbReference type="PANTHER" id="PTHR11276">
    <property type="entry name" value="DNA POLYMERASE TYPE-X FAMILY MEMBER"/>
    <property type="match status" value="1"/>
</dbReference>
<dbReference type="GO" id="GO:0005737">
    <property type="term" value="C:cytoplasm"/>
    <property type="evidence" value="ECO:0007669"/>
    <property type="project" value="UniProtKB-SubCell"/>
</dbReference>
<dbReference type="SUPFAM" id="SSF81301">
    <property type="entry name" value="Nucleotidyltransferase"/>
    <property type="match status" value="1"/>
</dbReference>
<dbReference type="InterPro" id="IPR010996">
    <property type="entry name" value="HHH_MUS81"/>
</dbReference>
<feature type="domain" description="Helix-hairpin-helix DNA-binding motif class 1" evidence="22">
    <location>
        <begin position="101"/>
        <end position="120"/>
    </location>
</feature>
<dbReference type="GO" id="GO:0140078">
    <property type="term" value="F:class I DNA-(apurinic or apyrimidinic site) endonuclease activity"/>
    <property type="evidence" value="ECO:0007669"/>
    <property type="project" value="UniProtKB-EC"/>
</dbReference>
<evidence type="ECO:0000256" key="7">
    <source>
        <dbReference type="ARBA" id="ARBA00022634"/>
    </source>
</evidence>
<dbReference type="GO" id="GO:0003887">
    <property type="term" value="F:DNA-directed DNA polymerase activity"/>
    <property type="evidence" value="ECO:0007669"/>
    <property type="project" value="UniProtKB-KW"/>
</dbReference>
<dbReference type="InterPro" id="IPR002008">
    <property type="entry name" value="DNA_pol_X_beta-like"/>
</dbReference>
<dbReference type="InterPro" id="IPR022312">
    <property type="entry name" value="DNA_pol_X"/>
</dbReference>
<evidence type="ECO:0000256" key="2">
    <source>
        <dbReference type="ARBA" id="ARBA00004496"/>
    </source>
</evidence>
<evidence type="ECO:0000256" key="20">
    <source>
        <dbReference type="ARBA" id="ARBA00045548"/>
    </source>
</evidence>
<keyword evidence="8" id="KW-0808">Transferase</keyword>
<dbReference type="GO" id="GO:0003677">
    <property type="term" value="F:DNA binding"/>
    <property type="evidence" value="ECO:0007669"/>
    <property type="project" value="InterPro"/>
</dbReference>
<dbReference type="GO" id="GO:0006281">
    <property type="term" value="P:DNA repair"/>
    <property type="evidence" value="ECO:0007669"/>
    <property type="project" value="UniProtKB-KW"/>
</dbReference>
<evidence type="ECO:0000256" key="18">
    <source>
        <dbReference type="ARBA" id="ARBA00044632"/>
    </source>
</evidence>
<comment type="subcellular location">
    <subcellularLocation>
        <location evidence="2">Cytoplasm</location>
    </subcellularLocation>
</comment>
<dbReference type="InterPro" id="IPR027421">
    <property type="entry name" value="DNA_pol_lamdba_lyase_dom_sf"/>
</dbReference>
<keyword evidence="10" id="KW-0235">DNA replication</keyword>
<organism evidence="24 25">
    <name type="scientific">Candidatus Roizmanbacteria bacterium CG11_big_fil_rev_8_21_14_0_20_36_8</name>
    <dbReference type="NCBI Taxonomy" id="1974856"/>
    <lineage>
        <taxon>Bacteria</taxon>
        <taxon>Candidatus Roizmaniibacteriota</taxon>
    </lineage>
</organism>
<dbReference type="EC" id="4.2.99.18" evidence="4"/>
<comment type="catalytic activity">
    <reaction evidence="19">
        <text>a 5'-end 2'-deoxyribose-2'-deoxyribonucleotide-DNA = (2E,4S)-4-hydroxypenten-2-al-5-phosphate + a 5'-end 5'-phospho-2'-deoxyribonucleoside-DNA + H(+)</text>
        <dbReference type="Rhea" id="RHEA:76255"/>
        <dbReference type="Rhea" id="RHEA-COMP:13180"/>
        <dbReference type="Rhea" id="RHEA-COMP:18657"/>
        <dbReference type="ChEBI" id="CHEBI:15378"/>
        <dbReference type="ChEBI" id="CHEBI:136412"/>
        <dbReference type="ChEBI" id="CHEBI:195194"/>
        <dbReference type="ChEBI" id="CHEBI:195195"/>
    </reaction>
</comment>
<evidence type="ECO:0000256" key="19">
    <source>
        <dbReference type="ARBA" id="ARBA00044678"/>
    </source>
</evidence>
<dbReference type="InterPro" id="IPR043519">
    <property type="entry name" value="NT_sf"/>
</dbReference>
<reference evidence="24 25" key="1">
    <citation type="submission" date="2017-09" db="EMBL/GenBank/DDBJ databases">
        <title>Depth-based differentiation of microbial function through sediment-hosted aquifers and enrichment of novel symbionts in the deep terrestrial subsurface.</title>
        <authorList>
            <person name="Probst A.J."/>
            <person name="Ladd B."/>
            <person name="Jarett J.K."/>
            <person name="Geller-Mcgrath D.E."/>
            <person name="Sieber C.M."/>
            <person name="Emerson J.B."/>
            <person name="Anantharaman K."/>
            <person name="Thomas B.C."/>
            <person name="Malmstrom R."/>
            <person name="Stieglmeier M."/>
            <person name="Klingl A."/>
            <person name="Woyke T."/>
            <person name="Ryan C.M."/>
            <person name="Banfield J.F."/>
        </authorList>
    </citation>
    <scope>NUCLEOTIDE SEQUENCE [LARGE SCALE GENOMIC DNA]</scope>
    <source>
        <strain evidence="24">CG11_big_fil_rev_8_21_14_0_20_36_8</strain>
    </source>
</reference>
<gene>
    <name evidence="24" type="ORF">COV58_03025</name>
</gene>
<evidence type="ECO:0000256" key="21">
    <source>
        <dbReference type="ARBA" id="ARBA00049244"/>
    </source>
</evidence>
<dbReference type="SMART" id="SM00483">
    <property type="entry name" value="POLXc"/>
    <property type="match status" value="1"/>
</dbReference>
<keyword evidence="7" id="KW-0237">DNA synthesis</keyword>
<evidence type="ECO:0000256" key="4">
    <source>
        <dbReference type="ARBA" id="ARBA00012720"/>
    </source>
</evidence>
<dbReference type="PRINTS" id="PR00870">
    <property type="entry name" value="DNAPOLXBETA"/>
</dbReference>
<evidence type="ECO:0000256" key="6">
    <source>
        <dbReference type="ARBA" id="ARBA00022481"/>
    </source>
</evidence>
<dbReference type="PANTHER" id="PTHR11276:SF28">
    <property type="entry name" value="DNA POLYMERASE LAMBDA"/>
    <property type="match status" value="1"/>
</dbReference>
<keyword evidence="6" id="KW-0488">Methylation</keyword>